<evidence type="ECO:0000256" key="1">
    <source>
        <dbReference type="SAM" id="Phobius"/>
    </source>
</evidence>
<organism evidence="2 3">
    <name type="scientific">Pueribacillus theae</name>
    <dbReference type="NCBI Taxonomy" id="2171751"/>
    <lineage>
        <taxon>Bacteria</taxon>
        <taxon>Bacillati</taxon>
        <taxon>Bacillota</taxon>
        <taxon>Bacilli</taxon>
        <taxon>Bacillales</taxon>
        <taxon>Bacillaceae</taxon>
        <taxon>Pueribacillus</taxon>
    </lineage>
</organism>
<dbReference type="Proteomes" id="UP000245998">
    <property type="component" value="Unassembled WGS sequence"/>
</dbReference>
<keyword evidence="1" id="KW-0472">Membrane</keyword>
<feature type="transmembrane region" description="Helical" evidence="1">
    <location>
        <begin position="194"/>
        <end position="214"/>
    </location>
</feature>
<comment type="caution">
    <text evidence="2">The sequence shown here is derived from an EMBL/GenBank/DDBJ whole genome shotgun (WGS) entry which is preliminary data.</text>
</comment>
<dbReference type="PANTHER" id="PTHR37305:SF1">
    <property type="entry name" value="MEMBRANE PROTEIN"/>
    <property type="match status" value="1"/>
</dbReference>
<protein>
    <submittedName>
        <fullName evidence="2">ABC transporter permease</fullName>
    </submittedName>
</protein>
<evidence type="ECO:0000313" key="2">
    <source>
        <dbReference type="EMBL" id="PWA05157.1"/>
    </source>
</evidence>
<keyword evidence="3" id="KW-1185">Reference proteome</keyword>
<keyword evidence="1" id="KW-0812">Transmembrane</keyword>
<dbReference type="Pfam" id="PF12730">
    <property type="entry name" value="ABC2_membrane_4"/>
    <property type="match status" value="1"/>
</dbReference>
<evidence type="ECO:0000313" key="3">
    <source>
        <dbReference type="Proteomes" id="UP000245998"/>
    </source>
</evidence>
<feature type="transmembrane region" description="Helical" evidence="1">
    <location>
        <begin position="248"/>
        <end position="268"/>
    </location>
</feature>
<dbReference type="AlphaFoldDB" id="A0A2U1JJ42"/>
<feature type="transmembrane region" description="Helical" evidence="1">
    <location>
        <begin position="20"/>
        <end position="38"/>
    </location>
</feature>
<dbReference type="PANTHER" id="PTHR37305">
    <property type="entry name" value="INTEGRAL MEMBRANE PROTEIN-RELATED"/>
    <property type="match status" value="1"/>
</dbReference>
<dbReference type="RefSeq" id="WP_116556325.1">
    <property type="nucleotide sequence ID" value="NZ_QCZG01000075.1"/>
</dbReference>
<feature type="transmembrane region" description="Helical" evidence="1">
    <location>
        <begin position="103"/>
        <end position="134"/>
    </location>
</feature>
<accession>A0A2U1JJ42</accession>
<dbReference type="OrthoDB" id="2677990at2"/>
<proteinExistence type="predicted"/>
<reference evidence="2 3" key="1">
    <citation type="submission" date="2018-04" db="EMBL/GenBank/DDBJ databases">
        <title>Camelliibacillus theae gen. nov., sp. nov., isolated from Pu'er tea.</title>
        <authorList>
            <person name="Niu L."/>
        </authorList>
    </citation>
    <scope>NUCLEOTIDE SEQUENCE [LARGE SCALE GENOMIC DNA]</scope>
    <source>
        <strain evidence="2 3">T8</strain>
    </source>
</reference>
<name>A0A2U1JJ42_9BACI</name>
<keyword evidence="1" id="KW-1133">Transmembrane helix</keyword>
<gene>
    <name evidence="2" type="ORF">DCC39_18295</name>
</gene>
<feature type="transmembrane region" description="Helical" evidence="1">
    <location>
        <begin position="161"/>
        <end position="182"/>
    </location>
</feature>
<feature type="transmembrane region" description="Helical" evidence="1">
    <location>
        <begin position="58"/>
        <end position="82"/>
    </location>
</feature>
<sequence>MKQLVQSEWERLWKRKTTWLLFFSVPLVLLGAAKYLHTQNQALSTDLPQYAVAWNFPILGLSEMLITVFQGIILILIAFSVTEEYRTGQLRMVLIRSYSYQEILFAKFIVTIGTIVLFFAIYFAVSYLLGMIIFDAPAKFPLFYHQELATWADGLLYNVKFYGIAMFTVLAIVSILFFIGVVSHTTTTMIGTSIGYLLFSFAYPNVLSIMKPLLGDTLYMKLFFTSIPMIQWQGITAMLAEHPKWTGWIIFVISMTIIIFNVLTFLIVKKKDSYI</sequence>
<dbReference type="EMBL" id="QCZG01000075">
    <property type="protein sequence ID" value="PWA05157.1"/>
    <property type="molecule type" value="Genomic_DNA"/>
</dbReference>